<keyword evidence="1" id="KW-0378">Hydrolase</keyword>
<dbReference type="Proteomes" id="UP000037267">
    <property type="component" value="Unassembled WGS sequence"/>
</dbReference>
<dbReference type="EMBL" id="LGSS01000002">
    <property type="protein sequence ID" value="KNF09793.1"/>
    <property type="molecule type" value="Genomic_DNA"/>
</dbReference>
<dbReference type="NCBIfam" id="TIGR02870">
    <property type="entry name" value="spore_II_D"/>
    <property type="match status" value="1"/>
</dbReference>
<dbReference type="Pfam" id="PF08486">
    <property type="entry name" value="SpoIID"/>
    <property type="match status" value="1"/>
</dbReference>
<keyword evidence="4" id="KW-1185">Reference proteome</keyword>
<reference evidence="4" key="1">
    <citation type="submission" date="2015-07" db="EMBL/GenBank/DDBJ databases">
        <title>Draft genome sequence of the purine-degrading Gottschalkia purinilyticum DSM 1384 (formerly Clostridium purinilyticum).</title>
        <authorList>
            <person name="Poehlein A."/>
            <person name="Schiel-Bengelsdorf B."/>
            <person name="Bengelsdorf F.R."/>
            <person name="Daniel R."/>
            <person name="Duerre P."/>
        </authorList>
    </citation>
    <scope>NUCLEOTIDE SEQUENCE [LARGE SCALE GENOMIC DNA]</scope>
    <source>
        <strain evidence="4">DSM 1384</strain>
    </source>
</reference>
<dbReference type="Pfam" id="PF01520">
    <property type="entry name" value="Amidase_3"/>
    <property type="match status" value="1"/>
</dbReference>
<dbReference type="AlphaFoldDB" id="A0A0L0WE88"/>
<dbReference type="InterPro" id="IPR014225">
    <property type="entry name" value="Spore_II_D_firmicutes"/>
</dbReference>
<dbReference type="GO" id="GO:0009253">
    <property type="term" value="P:peptidoglycan catabolic process"/>
    <property type="evidence" value="ECO:0007669"/>
    <property type="project" value="InterPro"/>
</dbReference>
<proteinExistence type="predicted"/>
<dbReference type="InterPro" id="IPR050695">
    <property type="entry name" value="N-acetylmuramoyl_amidase_3"/>
</dbReference>
<evidence type="ECO:0000313" key="3">
    <source>
        <dbReference type="EMBL" id="KNF09793.1"/>
    </source>
</evidence>
<dbReference type="RefSeq" id="WP_050354171.1">
    <property type="nucleotide sequence ID" value="NZ_LGSS01000002.1"/>
</dbReference>
<dbReference type="PANTHER" id="PTHR30404">
    <property type="entry name" value="N-ACETYLMURAMOYL-L-ALANINE AMIDASE"/>
    <property type="match status" value="1"/>
</dbReference>
<feature type="domain" description="MurNAc-LAA" evidence="2">
    <location>
        <begin position="361"/>
        <end position="471"/>
    </location>
</feature>
<organism evidence="3 4">
    <name type="scientific">Gottschalkia purinilytica</name>
    <name type="common">Clostridium purinilyticum</name>
    <dbReference type="NCBI Taxonomy" id="1503"/>
    <lineage>
        <taxon>Bacteria</taxon>
        <taxon>Bacillati</taxon>
        <taxon>Bacillota</taxon>
        <taxon>Tissierellia</taxon>
        <taxon>Tissierellales</taxon>
        <taxon>Gottschalkiaceae</taxon>
        <taxon>Gottschalkia</taxon>
    </lineage>
</organism>
<comment type="caution">
    <text evidence="3">The sequence shown here is derived from an EMBL/GenBank/DDBJ whole genome shotgun (WGS) entry which is preliminary data.</text>
</comment>
<dbReference type="STRING" id="1503.CLPU_2c02450"/>
<gene>
    <name evidence="3" type="primary">spoIID1</name>
    <name evidence="3" type="ORF">CLPU_2c02450</name>
</gene>
<dbReference type="GO" id="GO:0030435">
    <property type="term" value="P:sporulation resulting in formation of a cellular spore"/>
    <property type="evidence" value="ECO:0007669"/>
    <property type="project" value="InterPro"/>
</dbReference>
<dbReference type="Gene3D" id="3.40.630.40">
    <property type="entry name" value="Zn-dependent exopeptidases"/>
    <property type="match status" value="1"/>
</dbReference>
<dbReference type="OrthoDB" id="9794671at2"/>
<dbReference type="InterPro" id="IPR013693">
    <property type="entry name" value="SpoIID/LytB_N"/>
</dbReference>
<dbReference type="PANTHER" id="PTHR30404:SF0">
    <property type="entry name" value="N-ACETYLMURAMOYL-L-ALANINE AMIDASE AMIC"/>
    <property type="match status" value="1"/>
</dbReference>
<sequence>MSETNQIYIDIFAIKEEKVVRMSLEDAVIMVVASQVNIDFELEAIKAQAIIARTQIVKSMKRYGGRGCSKNSNCDICDDGHCINIENKDNLKMMWKKEYEKNMEKITKAVKETEDLIMTINGRPITPRFHDTCGGSTENAENVISNKVIYLRRVLCDKCEESPNWEKNKEIRIEDLEAKLDVKFPKPSPFVKSDIKGFIENIERDEHGRIISVEIAGKKFKGTDIMDLLDLDSTRISFLPNVITFNTIGKGDGLGLCQFGSNKMAKEGYSSEEILKYYFTGVEIKKLEKPCIEKPLNGKIIVIDPGHGGENSGDYTGINGLRERDIVLKISKKLKKSLEKLGAVVELTRTHDEYISLKKRVEFANKIRPSFFMSIHMNAYSNPSIHGCEIYHFRSDIDGENLAKSIMSSLSQNTGILDRGIRIADLYLLREVYVSSIQIELEYITNPEKEIKFRDNKYIDSIVRAITNGILNYCK</sequence>
<protein>
    <submittedName>
        <fullName evidence="3">Stage II sporulation protein D</fullName>
    </submittedName>
</protein>
<evidence type="ECO:0000256" key="1">
    <source>
        <dbReference type="ARBA" id="ARBA00022801"/>
    </source>
</evidence>
<dbReference type="GO" id="GO:0030288">
    <property type="term" value="C:outer membrane-bounded periplasmic space"/>
    <property type="evidence" value="ECO:0007669"/>
    <property type="project" value="TreeGrafter"/>
</dbReference>
<accession>A0A0L0WE88</accession>
<dbReference type="CDD" id="cd02696">
    <property type="entry name" value="MurNAc-LAA"/>
    <property type="match status" value="1"/>
</dbReference>
<dbReference type="InterPro" id="IPR002508">
    <property type="entry name" value="MurNAc-LAA_cat"/>
</dbReference>
<dbReference type="SMART" id="SM00646">
    <property type="entry name" value="Ami_3"/>
    <property type="match status" value="1"/>
</dbReference>
<evidence type="ECO:0000259" key="2">
    <source>
        <dbReference type="SMART" id="SM00646"/>
    </source>
</evidence>
<name>A0A0L0WE88_GOTPU</name>
<evidence type="ECO:0000313" key="4">
    <source>
        <dbReference type="Proteomes" id="UP000037267"/>
    </source>
</evidence>
<dbReference type="SUPFAM" id="SSF53187">
    <property type="entry name" value="Zn-dependent exopeptidases"/>
    <property type="match status" value="1"/>
</dbReference>
<dbReference type="InterPro" id="IPR013486">
    <property type="entry name" value="SpoIID/LytB"/>
</dbReference>
<dbReference type="GO" id="GO:0008745">
    <property type="term" value="F:N-acetylmuramoyl-L-alanine amidase activity"/>
    <property type="evidence" value="ECO:0007669"/>
    <property type="project" value="InterPro"/>
</dbReference>
<dbReference type="NCBIfam" id="TIGR02669">
    <property type="entry name" value="SpoIID_LytB"/>
    <property type="match status" value="1"/>
</dbReference>